<evidence type="ECO:0000259" key="1">
    <source>
        <dbReference type="Pfam" id="PF13712"/>
    </source>
</evidence>
<dbReference type="Proteomes" id="UP000221020">
    <property type="component" value="Unassembled WGS sequence"/>
</dbReference>
<gene>
    <name evidence="2" type="ORF">CON65_14525</name>
</gene>
<dbReference type="Gene3D" id="3.90.550.10">
    <property type="entry name" value="Spore Coat Polysaccharide Biosynthesis Protein SpsA, Chain A"/>
    <property type="match status" value="1"/>
</dbReference>
<proteinExistence type="predicted"/>
<reference evidence="2 3" key="1">
    <citation type="submission" date="2017-09" db="EMBL/GenBank/DDBJ databases">
        <title>Large-scale bioinformatics analysis of Bacillus genomes uncovers conserved roles of natural products in bacterial physiology.</title>
        <authorList>
            <consortium name="Agbiome Team Llc"/>
            <person name="Bleich R.M."/>
            <person name="Grubbs K.J."/>
            <person name="Santa Maria K.C."/>
            <person name="Allen S.E."/>
            <person name="Farag S."/>
            <person name="Shank E.A."/>
            <person name="Bowers A."/>
        </authorList>
    </citation>
    <scope>NUCLEOTIDE SEQUENCE [LARGE SCALE GENOMIC DNA]</scope>
    <source>
        <strain evidence="2 3">AFS092012</strain>
    </source>
</reference>
<sequence>MDNKKVCFISCVNNFDEYNIALQHIKSLKVPNNYKIEILAIEDAVSLTSGYNHAMRKSDAKYKVYLHQDTYILNTDFLYDVITLFEKYPILGIVGVLGAKGVPSISGWPPRLTYGGLYFAPSKDKKELLLFNRIINDYERVMSIDGFIMITQYDIAWREDIFKGWHFYDISQSLEFIKAGYEVGVVRQVSPWCLHDCGVISTEGYEENRNIFLRSYDTYIRNNQWRLFWNL</sequence>
<name>A0AA91VB59_9BACI</name>
<feature type="domain" description="Streptomycin biosynthesis protein StrF" evidence="1">
    <location>
        <begin position="7"/>
        <end position="216"/>
    </location>
</feature>
<comment type="caution">
    <text evidence="2">The sequence shown here is derived from an EMBL/GenBank/DDBJ whole genome shotgun (WGS) entry which is preliminary data.</text>
</comment>
<dbReference type="InterPro" id="IPR029044">
    <property type="entry name" value="Nucleotide-diphossugar_trans"/>
</dbReference>
<dbReference type="SUPFAM" id="SSF53448">
    <property type="entry name" value="Nucleotide-diphospho-sugar transferases"/>
    <property type="match status" value="1"/>
</dbReference>
<evidence type="ECO:0000313" key="2">
    <source>
        <dbReference type="EMBL" id="PED81947.1"/>
    </source>
</evidence>
<dbReference type="InterPro" id="IPR059123">
    <property type="entry name" value="StrF_dom"/>
</dbReference>
<dbReference type="RefSeq" id="WP_097897128.1">
    <property type="nucleotide sequence ID" value="NZ_NVOR01000049.1"/>
</dbReference>
<dbReference type="AlphaFoldDB" id="A0AA91VB59"/>
<accession>A0AA91VB59</accession>
<dbReference type="Pfam" id="PF13712">
    <property type="entry name" value="Glyco_tranf_2_5"/>
    <property type="match status" value="1"/>
</dbReference>
<evidence type="ECO:0000313" key="3">
    <source>
        <dbReference type="Proteomes" id="UP000221020"/>
    </source>
</evidence>
<protein>
    <recommendedName>
        <fullName evidence="1">Streptomycin biosynthesis protein StrF domain-containing protein</fullName>
    </recommendedName>
</protein>
<organism evidence="2 3">
    <name type="scientific">Bacillus pseudomycoides</name>
    <dbReference type="NCBI Taxonomy" id="64104"/>
    <lineage>
        <taxon>Bacteria</taxon>
        <taxon>Bacillati</taxon>
        <taxon>Bacillota</taxon>
        <taxon>Bacilli</taxon>
        <taxon>Bacillales</taxon>
        <taxon>Bacillaceae</taxon>
        <taxon>Bacillus</taxon>
        <taxon>Bacillus cereus group</taxon>
    </lineage>
</organism>
<dbReference type="EMBL" id="NVOR01000049">
    <property type="protein sequence ID" value="PED81947.1"/>
    <property type="molecule type" value="Genomic_DNA"/>
</dbReference>